<evidence type="ECO:0000256" key="3">
    <source>
        <dbReference type="ARBA" id="ARBA00005005"/>
    </source>
</evidence>
<evidence type="ECO:0000256" key="4">
    <source>
        <dbReference type="ARBA" id="ARBA00005254"/>
    </source>
</evidence>
<dbReference type="Pfam" id="PF00378">
    <property type="entry name" value="ECH_1"/>
    <property type="match status" value="1"/>
</dbReference>
<dbReference type="GO" id="GO:0006635">
    <property type="term" value="P:fatty acid beta-oxidation"/>
    <property type="evidence" value="ECO:0007669"/>
    <property type="project" value="TreeGrafter"/>
</dbReference>
<dbReference type="InterPro" id="IPR029045">
    <property type="entry name" value="ClpP/crotonase-like_dom_sf"/>
</dbReference>
<evidence type="ECO:0000256" key="1">
    <source>
        <dbReference type="ARBA" id="ARBA00000452"/>
    </source>
</evidence>
<comment type="catalytic activity">
    <reaction evidence="1">
        <text>a (3Z)-enoyl-CoA = a 4-saturated (2E)-enoyl-CoA</text>
        <dbReference type="Rhea" id="RHEA:45900"/>
        <dbReference type="ChEBI" id="CHEBI:85097"/>
        <dbReference type="ChEBI" id="CHEBI:85489"/>
        <dbReference type="EC" id="5.3.3.8"/>
    </reaction>
</comment>
<evidence type="ECO:0000256" key="5">
    <source>
        <dbReference type="ARBA" id="ARBA00012064"/>
    </source>
</evidence>
<comment type="caution">
    <text evidence="7">The sequence shown here is derived from an EMBL/GenBank/DDBJ whole genome shotgun (WGS) entry which is preliminary data.</text>
</comment>
<dbReference type="PANTHER" id="PTHR11941">
    <property type="entry name" value="ENOYL-COA HYDRATASE-RELATED"/>
    <property type="match status" value="1"/>
</dbReference>
<evidence type="ECO:0000256" key="6">
    <source>
        <dbReference type="ARBA" id="ARBA00023098"/>
    </source>
</evidence>
<dbReference type="SUPFAM" id="SSF52096">
    <property type="entry name" value="ClpP/crotonase"/>
    <property type="match status" value="1"/>
</dbReference>
<dbReference type="EC" id="5.3.3.8" evidence="5"/>
<reference evidence="7" key="1">
    <citation type="submission" date="2020-06" db="EMBL/GenBank/DDBJ databases">
        <title>WGS assembly of Ceratodon purpureus strain R40.</title>
        <authorList>
            <person name="Carey S.B."/>
            <person name="Jenkins J."/>
            <person name="Shu S."/>
            <person name="Lovell J.T."/>
            <person name="Sreedasyam A."/>
            <person name="Maumus F."/>
            <person name="Tiley G.P."/>
            <person name="Fernandez-Pozo N."/>
            <person name="Barry K."/>
            <person name="Chen C."/>
            <person name="Wang M."/>
            <person name="Lipzen A."/>
            <person name="Daum C."/>
            <person name="Saski C.A."/>
            <person name="Payton A.C."/>
            <person name="Mcbreen J.C."/>
            <person name="Conrad R.E."/>
            <person name="Kollar L.M."/>
            <person name="Olsson S."/>
            <person name="Huttunen S."/>
            <person name="Landis J.B."/>
            <person name="Wickett N.J."/>
            <person name="Johnson M.G."/>
            <person name="Rensing S.A."/>
            <person name="Grimwood J."/>
            <person name="Schmutz J."/>
            <person name="Mcdaniel S.F."/>
        </authorList>
    </citation>
    <scope>NUCLEOTIDE SEQUENCE</scope>
    <source>
        <strain evidence="7">R40</strain>
    </source>
</reference>
<protein>
    <recommendedName>
        <fullName evidence="5">Delta(3)-Delta(2)-enoyl-CoA isomerase</fullName>
        <ecNumber evidence="5">5.3.3.8</ecNumber>
    </recommendedName>
</protein>
<keyword evidence="6" id="KW-0443">Lipid metabolism</keyword>
<evidence type="ECO:0000313" key="8">
    <source>
        <dbReference type="Proteomes" id="UP000822688"/>
    </source>
</evidence>
<dbReference type="PANTHER" id="PTHR11941:SF168">
    <property type="match status" value="1"/>
</dbReference>
<dbReference type="InterPro" id="IPR001753">
    <property type="entry name" value="Enoyl-CoA_hydra/iso"/>
</dbReference>
<gene>
    <name evidence="7" type="ORF">KC19_10G126300</name>
</gene>
<comment type="pathway">
    <text evidence="3">Lipid metabolism; fatty acid beta-oxidation.</text>
</comment>
<keyword evidence="8" id="KW-1185">Reference proteome</keyword>
<dbReference type="Gene3D" id="3.90.226.10">
    <property type="entry name" value="2-enoyl-CoA Hydratase, Chain A, domain 1"/>
    <property type="match status" value="1"/>
</dbReference>
<accession>A0A8T0GL61</accession>
<organism evidence="7 8">
    <name type="scientific">Ceratodon purpureus</name>
    <name type="common">Fire moss</name>
    <name type="synonym">Dicranum purpureum</name>
    <dbReference type="NCBI Taxonomy" id="3225"/>
    <lineage>
        <taxon>Eukaryota</taxon>
        <taxon>Viridiplantae</taxon>
        <taxon>Streptophyta</taxon>
        <taxon>Embryophyta</taxon>
        <taxon>Bryophyta</taxon>
        <taxon>Bryophytina</taxon>
        <taxon>Bryopsida</taxon>
        <taxon>Dicranidae</taxon>
        <taxon>Pseudoditrichales</taxon>
        <taxon>Ditrichaceae</taxon>
        <taxon>Ceratodon</taxon>
    </lineage>
</organism>
<dbReference type="AlphaFoldDB" id="A0A8T0GL61"/>
<evidence type="ECO:0000256" key="2">
    <source>
        <dbReference type="ARBA" id="ARBA00000765"/>
    </source>
</evidence>
<evidence type="ECO:0000313" key="7">
    <source>
        <dbReference type="EMBL" id="KAG0559743.1"/>
    </source>
</evidence>
<dbReference type="Proteomes" id="UP000822688">
    <property type="component" value="Chromosome 10"/>
</dbReference>
<dbReference type="GO" id="GO:0004165">
    <property type="term" value="F:delta(3)-delta(2)-enoyl-CoA isomerase activity"/>
    <property type="evidence" value="ECO:0007669"/>
    <property type="project" value="UniProtKB-EC"/>
</dbReference>
<sequence length="224" mass="24694">MCSLERIGDVYVLCFEGDVDEHRLNPALCEEIMEKLAIVNASDAGALVTTNEGKFFSNGLDLAWRDQDPSTRTHAQSVAFNSVLEAFLRVNVPTIAAICGHAAAGGFILALAHDHRHMFQERGFLYMSELDVKILIPPKVMSLIRSKLSPRAFKEVVLKASKLTASQAKDLEIVDSAHPTPAATLEAALAEASQLASRKWNKDLYLNMRLTMYPEVVARLEAKL</sequence>
<dbReference type="FunFam" id="3.90.226.10:FF:000049">
    <property type="entry name" value="Enoyl-CoA delta isomerase 3"/>
    <property type="match status" value="1"/>
</dbReference>
<comment type="similarity">
    <text evidence="4">Belongs to the enoyl-CoA hydratase/isomerase family.</text>
</comment>
<comment type="catalytic activity">
    <reaction evidence="2">
        <text>a (3E)-enoyl-CoA = a 4-saturated (2E)-enoyl-CoA</text>
        <dbReference type="Rhea" id="RHEA:45228"/>
        <dbReference type="ChEBI" id="CHEBI:58521"/>
        <dbReference type="ChEBI" id="CHEBI:85097"/>
        <dbReference type="EC" id="5.3.3.8"/>
    </reaction>
</comment>
<name>A0A8T0GL61_CERPU</name>
<dbReference type="EMBL" id="CM026431">
    <property type="protein sequence ID" value="KAG0559743.1"/>
    <property type="molecule type" value="Genomic_DNA"/>
</dbReference>
<dbReference type="GO" id="GO:0005777">
    <property type="term" value="C:peroxisome"/>
    <property type="evidence" value="ECO:0007669"/>
    <property type="project" value="TreeGrafter"/>
</dbReference>
<dbReference type="CDD" id="cd06558">
    <property type="entry name" value="crotonase-like"/>
    <property type="match status" value="1"/>
</dbReference>
<proteinExistence type="inferred from homology"/>